<evidence type="ECO:0000256" key="3">
    <source>
        <dbReference type="SAM" id="Phobius"/>
    </source>
</evidence>
<dbReference type="InterPro" id="IPR013595">
    <property type="entry name" value="Pept_S33_TAP-like_C"/>
</dbReference>
<dbReference type="EMBL" id="ML992513">
    <property type="protein sequence ID" value="KAF2220346.1"/>
    <property type="molecule type" value="Genomic_DNA"/>
</dbReference>
<feature type="transmembrane region" description="Helical" evidence="3">
    <location>
        <begin position="451"/>
        <end position="472"/>
    </location>
</feature>
<accession>A0A6A6G3P6</accession>
<evidence type="ECO:0000313" key="6">
    <source>
        <dbReference type="EMBL" id="KAF2220346.1"/>
    </source>
</evidence>
<dbReference type="InterPro" id="IPR000073">
    <property type="entry name" value="AB_hydrolase_1"/>
</dbReference>
<dbReference type="Pfam" id="PF08386">
    <property type="entry name" value="Abhydrolase_4"/>
    <property type="match status" value="1"/>
</dbReference>
<dbReference type="PANTHER" id="PTHR43248:SF25">
    <property type="entry name" value="AB HYDROLASE-1 DOMAIN-CONTAINING PROTEIN-RELATED"/>
    <property type="match status" value="1"/>
</dbReference>
<keyword evidence="2" id="KW-0378">Hydrolase</keyword>
<reference evidence="7" key="1">
    <citation type="journal article" date="2020" name="Stud. Mycol.">
        <title>101 Dothideomycetes genomes: A test case for predicting lifestyles and emergence of pathogens.</title>
        <authorList>
            <person name="Haridas S."/>
            <person name="Albert R."/>
            <person name="Binder M."/>
            <person name="Bloem J."/>
            <person name="LaButti K."/>
            <person name="Salamov A."/>
            <person name="Andreopoulos B."/>
            <person name="Baker S."/>
            <person name="Barry K."/>
            <person name="Bills G."/>
            <person name="Bluhm B."/>
            <person name="Cannon C."/>
            <person name="Castanera R."/>
            <person name="Culley D."/>
            <person name="Daum C."/>
            <person name="Ezra D."/>
            <person name="Gonzalez J."/>
            <person name="Henrissat B."/>
            <person name="Kuo A."/>
            <person name="Liang C."/>
            <person name="Lipzen A."/>
            <person name="Lutzoni F."/>
            <person name="Magnuson J."/>
            <person name="Mondo S."/>
            <person name="Nolan M."/>
            <person name="Ohm R."/>
            <person name="Pangilinan J."/>
            <person name="Park H.-J."/>
            <person name="Ramirez L."/>
            <person name="Alfaro M."/>
            <person name="Sun H."/>
            <person name="Tritt A."/>
            <person name="Yoshinaga Y."/>
            <person name="Zwiers L.-H."/>
            <person name="Turgeon B."/>
            <person name="Goodwin S."/>
            <person name="Spatafora J."/>
            <person name="Crous P."/>
            <person name="Grigoriev I."/>
        </authorList>
    </citation>
    <scope>NUCLEOTIDE SEQUENCE [LARGE SCALE GENOMIC DNA]</scope>
    <source>
        <strain evidence="7">CECT 20119</strain>
    </source>
</reference>
<feature type="domain" description="AB hydrolase-1" evidence="4">
    <location>
        <begin position="22"/>
        <end position="170"/>
    </location>
</feature>
<proteinExistence type="inferred from homology"/>
<evidence type="ECO:0000313" key="7">
    <source>
        <dbReference type="Proteomes" id="UP000799538"/>
    </source>
</evidence>
<sequence>MYAIQLNLMKIPATRQPVLGNVFVNYGGPGDDPLVSFASPVDLQQTVGEQYNLIAIEPRGVGDTIAFDCADTPVRLPTADPSIQGRNQSDLNDIDWHVATTFADQCHHHEKDTGDFVGTMFVARDMLRVLDASGGDGFLRYVGYSYGTVIGATFAAMFPERVERMMLDGVDNVHQYYRSTTVEQYIDTDKALGDFCHHCAAHPSKCDFAGGRSATKLMKAIRDMVGYIQLSPVQIQHEDGTEDWLNDEMFRTSIFHALYNPMSSWWDLGRFLYQIENFNKVPADLSDFIVSPFLGPFDQHLVGIACGDDALRSDDLAYMQKRLKQDNGLSILTAGLPDKKFLCAQWLFQARERPALDFFDDVETANPILFVSSKHDPITPLVSARNVTKAFPGSRLLVQNSVGHTASSIPSNCTTSHLQQYFANGTLPKKHTICQPNDPAFKAVWHPRRKIWRYILTAAGVGLLVSGAVWAINRLWRGRTKSIEAQ</sequence>
<dbReference type="InterPro" id="IPR051601">
    <property type="entry name" value="Serine_prot/Carboxylest_S33"/>
</dbReference>
<dbReference type="PANTHER" id="PTHR43248">
    <property type="entry name" value="2-SUCCINYL-6-HYDROXY-2,4-CYCLOHEXADIENE-1-CARBOXYLATE SYNTHASE"/>
    <property type="match status" value="1"/>
</dbReference>
<keyword evidence="3" id="KW-0812">Transmembrane</keyword>
<organism evidence="6 7">
    <name type="scientific">Elsinoe ampelina</name>
    <dbReference type="NCBI Taxonomy" id="302913"/>
    <lineage>
        <taxon>Eukaryota</taxon>
        <taxon>Fungi</taxon>
        <taxon>Dikarya</taxon>
        <taxon>Ascomycota</taxon>
        <taxon>Pezizomycotina</taxon>
        <taxon>Dothideomycetes</taxon>
        <taxon>Dothideomycetidae</taxon>
        <taxon>Myriangiales</taxon>
        <taxon>Elsinoaceae</taxon>
        <taxon>Elsinoe</taxon>
    </lineage>
</organism>
<dbReference type="GO" id="GO:0016787">
    <property type="term" value="F:hydrolase activity"/>
    <property type="evidence" value="ECO:0007669"/>
    <property type="project" value="UniProtKB-KW"/>
</dbReference>
<keyword evidence="7" id="KW-1185">Reference proteome</keyword>
<dbReference type="OrthoDB" id="425534at2759"/>
<gene>
    <name evidence="6" type="ORF">BDZ85DRAFT_267599</name>
</gene>
<evidence type="ECO:0000256" key="2">
    <source>
        <dbReference type="ARBA" id="ARBA00022801"/>
    </source>
</evidence>
<dbReference type="Gene3D" id="3.40.50.1820">
    <property type="entry name" value="alpha/beta hydrolase"/>
    <property type="match status" value="1"/>
</dbReference>
<name>A0A6A6G3P6_9PEZI</name>
<dbReference type="InterPro" id="IPR029058">
    <property type="entry name" value="AB_hydrolase_fold"/>
</dbReference>
<evidence type="ECO:0000259" key="4">
    <source>
        <dbReference type="Pfam" id="PF00561"/>
    </source>
</evidence>
<evidence type="ECO:0000256" key="1">
    <source>
        <dbReference type="ARBA" id="ARBA00010088"/>
    </source>
</evidence>
<dbReference type="AlphaFoldDB" id="A0A6A6G3P6"/>
<evidence type="ECO:0000259" key="5">
    <source>
        <dbReference type="Pfam" id="PF08386"/>
    </source>
</evidence>
<keyword evidence="3" id="KW-1133">Transmembrane helix</keyword>
<dbReference type="Proteomes" id="UP000799538">
    <property type="component" value="Unassembled WGS sequence"/>
</dbReference>
<dbReference type="Pfam" id="PF00561">
    <property type="entry name" value="Abhydrolase_1"/>
    <property type="match status" value="1"/>
</dbReference>
<feature type="domain" description="Peptidase S33 tripeptidyl aminopeptidase-like C-terminal" evidence="5">
    <location>
        <begin position="342"/>
        <end position="434"/>
    </location>
</feature>
<comment type="similarity">
    <text evidence="1">Belongs to the peptidase S33 family.</text>
</comment>
<keyword evidence="3" id="KW-0472">Membrane</keyword>
<protein>
    <submittedName>
        <fullName evidence="6">TAP-like protein-domain-containing protein</fullName>
    </submittedName>
</protein>
<dbReference type="SUPFAM" id="SSF53474">
    <property type="entry name" value="alpha/beta-Hydrolases"/>
    <property type="match status" value="1"/>
</dbReference>